<evidence type="ECO:0000313" key="1">
    <source>
        <dbReference type="EMBL" id="SEI91829.1"/>
    </source>
</evidence>
<sequence>MKAYFYFILVLLITVGCNPEDDGPTVQQVQQNINVGIVLPLKDRDYSFHNYGDYGVYDIPTNQKNLKAKIGLTGDLGVSPDDLIVKWISDIDGELYAGHPNGNFESTLTTSLSKGLHTISFEVYLVNNPELLQKDTIVISNIIKLEATPQLGRFMRLNWTKYEGSDFVSYLVYRNNSQPLAEITDINTLQFDYTQPHFATEEIPYQIVVKTSNPNWQYETLGSNIVTKITGDFLSIPYYIKKMVKDPIRNKLYAICSPKDLSEEADKYGIIIINTDTFTIENHILTTKRFTDISVVPDGQYMYLTQRHVDFITKVNLNNYSYNGIATHTSGNGFNNIEAGNNNLLYANVYNDNERFQMINATNGSYTESFNGFNLGEMRYNSSNDNLYYGNANSSGRLYKLNSSNIGTGTYLTLPQYPEFPSGVSYPYPVVTISDNGNHIFWDEFQLDTNLNVIRQFNDIHIHACSPSNQYISDLYKIYDYNTMNTIITYPNFGSNEYHDSDIYFTDENTIFTNKTYDPNDGSPSYSYIFRMKIN</sequence>
<dbReference type="InterPro" id="IPR015943">
    <property type="entry name" value="WD40/YVTN_repeat-like_dom_sf"/>
</dbReference>
<dbReference type="OrthoDB" id="1401957at2"/>
<keyword evidence="2" id="KW-1185">Reference proteome</keyword>
<dbReference type="Gene3D" id="2.130.10.10">
    <property type="entry name" value="YVTN repeat-like/Quinoprotein amine dehydrogenase"/>
    <property type="match status" value="1"/>
</dbReference>
<dbReference type="RefSeq" id="WP_091312225.1">
    <property type="nucleotide sequence ID" value="NZ_CBCSJU010000004.1"/>
</dbReference>
<dbReference type="STRING" id="402734.SAMN05660918_1915"/>
<dbReference type="PROSITE" id="PS51257">
    <property type="entry name" value="PROKAR_LIPOPROTEIN"/>
    <property type="match status" value="1"/>
</dbReference>
<protein>
    <submittedName>
        <fullName evidence="1">Uncharacterized protein</fullName>
    </submittedName>
</protein>
<proteinExistence type="predicted"/>
<organism evidence="1 2">
    <name type="scientific">Flavobacterium terrigena</name>
    <dbReference type="NCBI Taxonomy" id="402734"/>
    <lineage>
        <taxon>Bacteria</taxon>
        <taxon>Pseudomonadati</taxon>
        <taxon>Bacteroidota</taxon>
        <taxon>Flavobacteriia</taxon>
        <taxon>Flavobacteriales</taxon>
        <taxon>Flavobacteriaceae</taxon>
        <taxon>Flavobacterium</taxon>
    </lineage>
</organism>
<reference evidence="2" key="1">
    <citation type="submission" date="2016-10" db="EMBL/GenBank/DDBJ databases">
        <authorList>
            <person name="Varghese N."/>
            <person name="Submissions S."/>
        </authorList>
    </citation>
    <scope>NUCLEOTIDE SEQUENCE [LARGE SCALE GENOMIC DNA]</scope>
    <source>
        <strain evidence="2">DSM 17934</strain>
    </source>
</reference>
<accession>A0A1H6UHS2</accession>
<dbReference type="EMBL" id="FNYA01000004">
    <property type="protein sequence ID" value="SEI91829.1"/>
    <property type="molecule type" value="Genomic_DNA"/>
</dbReference>
<name>A0A1H6UHS2_9FLAO</name>
<dbReference type="SUPFAM" id="SSF63825">
    <property type="entry name" value="YWTD domain"/>
    <property type="match status" value="1"/>
</dbReference>
<dbReference type="AlphaFoldDB" id="A0A1H6UHS2"/>
<gene>
    <name evidence="1" type="ORF">SAMN05660918_1915</name>
</gene>
<dbReference type="Proteomes" id="UP000199702">
    <property type="component" value="Unassembled WGS sequence"/>
</dbReference>
<evidence type="ECO:0000313" key="2">
    <source>
        <dbReference type="Proteomes" id="UP000199702"/>
    </source>
</evidence>